<dbReference type="AlphaFoldDB" id="A0A7C1NJS0"/>
<sequence>MVQWLNNNQGFVMSLLTACYVFFTLWIILGNRKERRTHLDRELVNRICNPLIGDFKRTKLYIEDFRISDLPWKWESLKNKERYLSYRLPKRIFDGLEDFTSKLRRHQNLYRGLQGRLLETIEKEEKKKVPQLGSEGVWSVHFDGRIGGESCKITLLQLLFWNETFDQYKERLIRDNPILPNRKIDGDFMVPNTSTKLNKRDFEEINTSIKRAIGEDRELQQLINEGGTLYENAEVVENTLNKFVKRTLKKIS</sequence>
<accession>A0A7C1NJS0</accession>
<evidence type="ECO:0000313" key="2">
    <source>
        <dbReference type="EMBL" id="HEB13590.1"/>
    </source>
</evidence>
<keyword evidence="1" id="KW-0472">Membrane</keyword>
<proteinExistence type="predicted"/>
<dbReference type="EMBL" id="DRHL01000071">
    <property type="protein sequence ID" value="HEB13590.1"/>
    <property type="molecule type" value="Genomic_DNA"/>
</dbReference>
<feature type="transmembrane region" description="Helical" evidence="1">
    <location>
        <begin position="12"/>
        <end position="29"/>
    </location>
</feature>
<gene>
    <name evidence="2" type="ORF">ENI13_01270</name>
</gene>
<name>A0A7C1NJS0_UNCC3</name>
<organism evidence="2">
    <name type="scientific">candidate division CPR3 bacterium</name>
    <dbReference type="NCBI Taxonomy" id="2268181"/>
    <lineage>
        <taxon>Bacteria</taxon>
        <taxon>Bacteria division CPR3</taxon>
    </lineage>
</organism>
<protein>
    <submittedName>
        <fullName evidence="2">Uncharacterized protein</fullName>
    </submittedName>
</protein>
<comment type="caution">
    <text evidence="2">The sequence shown here is derived from an EMBL/GenBank/DDBJ whole genome shotgun (WGS) entry which is preliminary data.</text>
</comment>
<evidence type="ECO:0000256" key="1">
    <source>
        <dbReference type="SAM" id="Phobius"/>
    </source>
</evidence>
<keyword evidence="1" id="KW-0812">Transmembrane</keyword>
<dbReference type="Proteomes" id="UP000885695">
    <property type="component" value="Unassembled WGS sequence"/>
</dbReference>
<keyword evidence="1" id="KW-1133">Transmembrane helix</keyword>
<reference evidence="2" key="1">
    <citation type="journal article" date="2020" name="mSystems">
        <title>Genome- and Community-Level Interaction Insights into Carbon Utilization and Element Cycling Functions of Hydrothermarchaeota in Hydrothermal Sediment.</title>
        <authorList>
            <person name="Zhou Z."/>
            <person name="Liu Y."/>
            <person name="Xu W."/>
            <person name="Pan J."/>
            <person name="Luo Z.H."/>
            <person name="Li M."/>
        </authorList>
    </citation>
    <scope>NUCLEOTIDE SEQUENCE [LARGE SCALE GENOMIC DNA]</scope>
    <source>
        <strain evidence="2">HyVt-369</strain>
    </source>
</reference>